<evidence type="ECO:0000256" key="1">
    <source>
        <dbReference type="ARBA" id="ARBA00022729"/>
    </source>
</evidence>
<keyword evidence="5" id="KW-1185">Reference proteome</keyword>
<dbReference type="SUPFAM" id="SSF49265">
    <property type="entry name" value="Fibronectin type III"/>
    <property type="match status" value="1"/>
</dbReference>
<dbReference type="Proteomes" id="UP000293300">
    <property type="component" value="Unassembled WGS sequence"/>
</dbReference>
<evidence type="ECO:0000313" key="4">
    <source>
        <dbReference type="EMBL" id="TBX70978.1"/>
    </source>
</evidence>
<feature type="chain" id="PRO_5020811199" evidence="2">
    <location>
        <begin position="28"/>
        <end position="1499"/>
    </location>
</feature>
<sequence>MMTKNTFYQICLLFIYFHSSWSQTVFSENIGNPNNTTSITNNIFENNNSLSYSNGGQNNSADVRITNASTGYNGASSGGNIFFSATSGAYGFSIESINASNYTSLTLQFGYRKEAASMHASFSVDYWNGSSWVMIADKETSLFNEASNATAKWYLSKVLTLPAAAQINGLKIRFVKTGTAAIRIDDIVLSGIEQTPPTVLNTGVANITKNSAIYNGEVTTTGGADIIATGTVYSITTLNNNPTIGGTGVTLVNTANPNIGTGSFSNNSGTLLSNVQYSYNVYAIKNGGATGYGTVATFYTLADIPSAPIISNATQNSLTVAIGSDANSNNTTFAIFESTTNSYVQSDGTLNASTVFQTTANWGNKIISGLSPNTTYSFQVIAKNGFGISTLAGAAAQGTTLATPSSSSDIIFNSSSSASSNTNINYQNYQADVITSTANSIGVMGFYLRDGGAGHNDADTYATELKAISFNVTNSANIRSARLFVGNSPKGISVPVVNNVITFTGLTDVIAADNSQLAINLRVTFNTTVTDNDQIKFTISSVTANPIGSQFAMTNGGGASSSTVGDINRIEVTANRLAFVQQPPSTFFTDFIIHPAPIVSTLDQNENIDLDYTGVVSLTSSGSTLTSPQTATPIAGIATFNNVKFSGIGSGIVLTANATGLSSSNSNTFSLNLNPFYEIMNNVPIEIPEINFNQVTCQVDACNLVVNGDFEEPSDISTYPSDIRNACGWLECTGTPDYYNTSINSIPCNMFGVQNCNNNQGNTYVGIGVIQTNSERIFSKLASPLISGEQYQLSFDVSLAEGISFFSKTIQAYLSPTQVASNINDSSFQIAYPEMLFSKNVTSTVTDGWETLTFNFTANGGERLIYLGCFQNVISQANPLASDPTCNYIPSSSIVLDSEPSYYYLDNVRLVPLNNAIFDLPETICVSPNTPTLFPLLSNGPANGIFTGPGVIENTGSYFFDYTIAGVGTHTISYSYNPLSGCPPVTISDDVTVVTSGIVAEFDFSTNLVLCDNSTPPVLPTVSNNGITGTWDPPTIDSDSNYTYTFTPDPEQCSGPLSINVIINNNVVDAVDDDFSATPINTLVNATTISVFDNDTLNGNPLTSALVSASIISTTPSMNPMPTIDSNGIITIPFGTPVGIYTIEYKLTDSVCSNYSDNATVTVSVAPSITNCEKIYLDDLCYNASQSQTTTLTVFNNANNGFMNNTCDFAMIGNLPCNSSNVTIEMITPLKPGCTFNPDGTITIAAGTMPFEGVSLYRLRSVNNPSVTSAPMIVNYRIQQRVYPADCYIFLHAGSAPTGAYINNSVNVLTNSTINPNIDGDCGLINAVLGQPNQSNTVTITETTNPPNPYYKIDELTGSVQFKDGYCSNNLPPAPILPEQAYGLTYTMCINNTTPYDFCYDGRVVFYYYYGREMEHKSKENKLVIYPNPSSNGMFTLVFDEKINAGTIEVYNILGQKIKQASLQNTTEHLLDLNNAPTGTYLLRIHDGKQEIVKRVVIQ</sequence>
<dbReference type="InterPro" id="IPR003961">
    <property type="entry name" value="FN3_dom"/>
</dbReference>
<comment type="caution">
    <text evidence="4">The sequence shown here is derived from an EMBL/GenBank/DDBJ whole genome shotgun (WGS) entry which is preliminary data.</text>
</comment>
<evidence type="ECO:0000256" key="2">
    <source>
        <dbReference type="SAM" id="SignalP"/>
    </source>
</evidence>
<dbReference type="InterPro" id="IPR036116">
    <property type="entry name" value="FN3_sf"/>
</dbReference>
<dbReference type="SMART" id="SM00060">
    <property type="entry name" value="FN3"/>
    <property type="match status" value="1"/>
</dbReference>
<proteinExistence type="predicted"/>
<dbReference type="PROSITE" id="PS50853">
    <property type="entry name" value="FN3"/>
    <property type="match status" value="1"/>
</dbReference>
<reference evidence="4 5" key="1">
    <citation type="submission" date="2019-02" db="EMBL/GenBank/DDBJ databases">
        <title>Flavobacterium sp. RD-2-33 isolated from forest soil.</title>
        <authorList>
            <person name="Chaudhary D.K."/>
        </authorList>
    </citation>
    <scope>NUCLEOTIDE SEQUENCE [LARGE SCALE GENOMIC DNA]</scope>
    <source>
        <strain evidence="4 5">RD-2-33</strain>
    </source>
</reference>
<gene>
    <name evidence="4" type="ORF">EZL74_00310</name>
</gene>
<feature type="domain" description="Fibronectin type-III" evidence="3">
    <location>
        <begin position="304"/>
        <end position="406"/>
    </location>
</feature>
<dbReference type="NCBIfam" id="TIGR04183">
    <property type="entry name" value="Por_Secre_tail"/>
    <property type="match status" value="1"/>
</dbReference>
<feature type="signal peptide" evidence="2">
    <location>
        <begin position="1"/>
        <end position="27"/>
    </location>
</feature>
<dbReference type="Gene3D" id="2.60.40.10">
    <property type="entry name" value="Immunoglobulins"/>
    <property type="match status" value="1"/>
</dbReference>
<accession>A0A4Q9Z3I0</accession>
<protein>
    <submittedName>
        <fullName evidence="4">T9SS type A sorting domain-containing protein</fullName>
    </submittedName>
</protein>
<dbReference type="CDD" id="cd00063">
    <property type="entry name" value="FN3"/>
    <property type="match status" value="1"/>
</dbReference>
<dbReference type="Pfam" id="PF18962">
    <property type="entry name" value="Por_Secre_tail"/>
    <property type="match status" value="1"/>
</dbReference>
<dbReference type="InterPro" id="IPR026444">
    <property type="entry name" value="Secre_tail"/>
</dbReference>
<keyword evidence="1 2" id="KW-0732">Signal</keyword>
<dbReference type="RefSeq" id="WP_131474590.1">
    <property type="nucleotide sequence ID" value="NZ_SJPE01000001.1"/>
</dbReference>
<dbReference type="InterPro" id="IPR013783">
    <property type="entry name" value="Ig-like_fold"/>
</dbReference>
<evidence type="ECO:0000313" key="5">
    <source>
        <dbReference type="Proteomes" id="UP000293300"/>
    </source>
</evidence>
<organism evidence="4 5">
    <name type="scientific">Flavobacterium silvisoli</name>
    <dbReference type="NCBI Taxonomy" id="2529433"/>
    <lineage>
        <taxon>Bacteria</taxon>
        <taxon>Pseudomonadati</taxon>
        <taxon>Bacteroidota</taxon>
        <taxon>Flavobacteriia</taxon>
        <taxon>Flavobacteriales</taxon>
        <taxon>Flavobacteriaceae</taxon>
        <taxon>Flavobacterium</taxon>
    </lineage>
</organism>
<dbReference type="OrthoDB" id="1253390at2"/>
<name>A0A4Q9Z3I0_9FLAO</name>
<dbReference type="EMBL" id="SJPE01000001">
    <property type="protein sequence ID" value="TBX70978.1"/>
    <property type="molecule type" value="Genomic_DNA"/>
</dbReference>
<evidence type="ECO:0000259" key="3">
    <source>
        <dbReference type="PROSITE" id="PS50853"/>
    </source>
</evidence>